<sequence length="417" mass="46754">MLSQVVLKRLNKWSLFKEQPGIVLKIQAEKNEPISDSTTTLNQFFLFSMASNNTHSLELILLTGATGFLGSHILTQMLEQGYRVRTLVREKKVSQFKSMYQRFGDQLDVVPIVDIATDQLPDAFKGVTAVIHTAAPLGGRVNDIDESVKGAVDGALNVIRQAEKAGITRVVLTSSFATVINPQYQLTDQGNRVLVISSQYTPTDQDWYSVDTREKAHETQPHGVDAYRAAKTIAEKEVWEFAESHPHVDITVLNPPIFYGPFAEGFSLPTPDYYALSTNLYYYRLTVPNGVYPMSSFYIDVRDIAKAHILALDAPSASIVGRKRIIIASPHEVDYNEVIDLIKTKRPELADRLIKTPPPVYPRKKMPYNSKRVEEVLGMKESDFASLESTILETIDGVLGFEKQWMDAGFKIDIPLE</sequence>
<dbReference type="OrthoDB" id="2735536at2759"/>
<dbReference type="EMBL" id="JADNRY010000002">
    <property type="protein sequence ID" value="KAF9078038.1"/>
    <property type="molecule type" value="Genomic_DNA"/>
</dbReference>
<gene>
    <name evidence="4" type="ORF">BDP27DRAFT_1310651</name>
</gene>
<feature type="domain" description="NAD-dependent epimerase/dehydratase" evidence="3">
    <location>
        <begin position="60"/>
        <end position="319"/>
    </location>
</feature>
<comment type="caution">
    <text evidence="4">The sequence shown here is derived from an EMBL/GenBank/DDBJ whole genome shotgun (WGS) entry which is preliminary data.</text>
</comment>
<keyword evidence="5" id="KW-1185">Reference proteome</keyword>
<organism evidence="4 5">
    <name type="scientific">Rhodocollybia butyracea</name>
    <dbReference type="NCBI Taxonomy" id="206335"/>
    <lineage>
        <taxon>Eukaryota</taxon>
        <taxon>Fungi</taxon>
        <taxon>Dikarya</taxon>
        <taxon>Basidiomycota</taxon>
        <taxon>Agaricomycotina</taxon>
        <taxon>Agaricomycetes</taxon>
        <taxon>Agaricomycetidae</taxon>
        <taxon>Agaricales</taxon>
        <taxon>Marasmiineae</taxon>
        <taxon>Omphalotaceae</taxon>
        <taxon>Rhodocollybia</taxon>
    </lineage>
</organism>
<dbReference type="AlphaFoldDB" id="A0A9P5Q9K2"/>
<dbReference type="PANTHER" id="PTHR10366:SF564">
    <property type="entry name" value="STEROL-4-ALPHA-CARBOXYLATE 3-DEHYDROGENASE, DECARBOXYLATING"/>
    <property type="match status" value="1"/>
</dbReference>
<evidence type="ECO:0000256" key="1">
    <source>
        <dbReference type="ARBA" id="ARBA00023002"/>
    </source>
</evidence>
<evidence type="ECO:0000256" key="2">
    <source>
        <dbReference type="ARBA" id="ARBA00023445"/>
    </source>
</evidence>
<name>A0A9P5Q9K2_9AGAR</name>
<keyword evidence="1" id="KW-0560">Oxidoreductase</keyword>
<dbReference type="Pfam" id="PF01370">
    <property type="entry name" value="Epimerase"/>
    <property type="match status" value="1"/>
</dbReference>
<dbReference type="SUPFAM" id="SSF51735">
    <property type="entry name" value="NAD(P)-binding Rossmann-fold domains"/>
    <property type="match status" value="1"/>
</dbReference>
<comment type="similarity">
    <text evidence="2">Belongs to the NAD(P)-dependent epimerase/dehydratase family. Dihydroflavonol-4-reductase subfamily.</text>
</comment>
<accession>A0A9P5Q9K2</accession>
<evidence type="ECO:0000313" key="4">
    <source>
        <dbReference type="EMBL" id="KAF9078038.1"/>
    </source>
</evidence>
<dbReference type="InterPro" id="IPR050425">
    <property type="entry name" value="NAD(P)_dehydrat-like"/>
</dbReference>
<dbReference type="InterPro" id="IPR036291">
    <property type="entry name" value="NAD(P)-bd_dom_sf"/>
</dbReference>
<proteinExistence type="inferred from homology"/>
<dbReference type="Proteomes" id="UP000772434">
    <property type="component" value="Unassembled WGS sequence"/>
</dbReference>
<evidence type="ECO:0000313" key="5">
    <source>
        <dbReference type="Proteomes" id="UP000772434"/>
    </source>
</evidence>
<reference evidence="4" key="1">
    <citation type="submission" date="2020-11" db="EMBL/GenBank/DDBJ databases">
        <authorList>
            <consortium name="DOE Joint Genome Institute"/>
            <person name="Ahrendt S."/>
            <person name="Riley R."/>
            <person name="Andreopoulos W."/>
            <person name="Labutti K."/>
            <person name="Pangilinan J."/>
            <person name="Ruiz-Duenas F.J."/>
            <person name="Barrasa J.M."/>
            <person name="Sanchez-Garcia M."/>
            <person name="Camarero S."/>
            <person name="Miyauchi S."/>
            <person name="Serrano A."/>
            <person name="Linde D."/>
            <person name="Babiker R."/>
            <person name="Drula E."/>
            <person name="Ayuso-Fernandez I."/>
            <person name="Pacheco R."/>
            <person name="Padilla G."/>
            <person name="Ferreira P."/>
            <person name="Barriuso J."/>
            <person name="Kellner H."/>
            <person name="Castanera R."/>
            <person name="Alfaro M."/>
            <person name="Ramirez L."/>
            <person name="Pisabarro A.G."/>
            <person name="Kuo A."/>
            <person name="Tritt A."/>
            <person name="Lipzen A."/>
            <person name="He G."/>
            <person name="Yan M."/>
            <person name="Ng V."/>
            <person name="Cullen D."/>
            <person name="Martin F."/>
            <person name="Rosso M.-N."/>
            <person name="Henrissat B."/>
            <person name="Hibbett D."/>
            <person name="Martinez A.T."/>
            <person name="Grigoriev I.V."/>
        </authorList>
    </citation>
    <scope>NUCLEOTIDE SEQUENCE</scope>
    <source>
        <strain evidence="4">AH 40177</strain>
    </source>
</reference>
<dbReference type="GO" id="GO:0016616">
    <property type="term" value="F:oxidoreductase activity, acting on the CH-OH group of donors, NAD or NADP as acceptor"/>
    <property type="evidence" value="ECO:0007669"/>
    <property type="project" value="TreeGrafter"/>
</dbReference>
<dbReference type="Gene3D" id="3.40.50.720">
    <property type="entry name" value="NAD(P)-binding Rossmann-like Domain"/>
    <property type="match status" value="1"/>
</dbReference>
<evidence type="ECO:0000259" key="3">
    <source>
        <dbReference type="Pfam" id="PF01370"/>
    </source>
</evidence>
<protein>
    <recommendedName>
        <fullName evidence="3">NAD-dependent epimerase/dehydratase domain-containing protein</fullName>
    </recommendedName>
</protein>
<dbReference type="InterPro" id="IPR001509">
    <property type="entry name" value="Epimerase_deHydtase"/>
</dbReference>
<dbReference type="PANTHER" id="PTHR10366">
    <property type="entry name" value="NAD DEPENDENT EPIMERASE/DEHYDRATASE"/>
    <property type="match status" value="1"/>
</dbReference>